<gene>
    <name evidence="2" type="ORF">ASPGLDRAFT_34877</name>
</gene>
<proteinExistence type="predicted"/>
<feature type="chain" id="PRO_5012001858" description="LRAT domain-containing protein" evidence="1">
    <location>
        <begin position="20"/>
        <end position="195"/>
    </location>
</feature>
<dbReference type="OrthoDB" id="4721928at2759"/>
<organism evidence="2 3">
    <name type="scientific">Aspergillus glaucus CBS 516.65</name>
    <dbReference type="NCBI Taxonomy" id="1160497"/>
    <lineage>
        <taxon>Eukaryota</taxon>
        <taxon>Fungi</taxon>
        <taxon>Dikarya</taxon>
        <taxon>Ascomycota</taxon>
        <taxon>Pezizomycotina</taxon>
        <taxon>Eurotiomycetes</taxon>
        <taxon>Eurotiomycetidae</taxon>
        <taxon>Eurotiales</taxon>
        <taxon>Aspergillaceae</taxon>
        <taxon>Aspergillus</taxon>
        <taxon>Aspergillus subgen. Aspergillus</taxon>
    </lineage>
</organism>
<dbReference type="PROSITE" id="PS51257">
    <property type="entry name" value="PROKAR_LIPOPROTEIN"/>
    <property type="match status" value="1"/>
</dbReference>
<evidence type="ECO:0000313" key="2">
    <source>
        <dbReference type="EMBL" id="OJJ85245.1"/>
    </source>
</evidence>
<evidence type="ECO:0000313" key="3">
    <source>
        <dbReference type="Proteomes" id="UP000184300"/>
    </source>
</evidence>
<reference evidence="3" key="1">
    <citation type="journal article" date="2017" name="Genome Biol.">
        <title>Comparative genomics reveals high biological diversity and specific adaptations in the industrially and medically important fungal genus Aspergillus.</title>
        <authorList>
            <person name="de Vries R.P."/>
            <person name="Riley R."/>
            <person name="Wiebenga A."/>
            <person name="Aguilar-Osorio G."/>
            <person name="Amillis S."/>
            <person name="Uchima C.A."/>
            <person name="Anderluh G."/>
            <person name="Asadollahi M."/>
            <person name="Askin M."/>
            <person name="Barry K."/>
            <person name="Battaglia E."/>
            <person name="Bayram O."/>
            <person name="Benocci T."/>
            <person name="Braus-Stromeyer S.A."/>
            <person name="Caldana C."/>
            <person name="Canovas D."/>
            <person name="Cerqueira G.C."/>
            <person name="Chen F."/>
            <person name="Chen W."/>
            <person name="Choi C."/>
            <person name="Clum A."/>
            <person name="Dos Santos R.A."/>
            <person name="Damasio A.R."/>
            <person name="Diallinas G."/>
            <person name="Emri T."/>
            <person name="Fekete E."/>
            <person name="Flipphi M."/>
            <person name="Freyberg S."/>
            <person name="Gallo A."/>
            <person name="Gournas C."/>
            <person name="Habgood R."/>
            <person name="Hainaut M."/>
            <person name="Harispe M.L."/>
            <person name="Henrissat B."/>
            <person name="Hilden K.S."/>
            <person name="Hope R."/>
            <person name="Hossain A."/>
            <person name="Karabika E."/>
            <person name="Karaffa L."/>
            <person name="Karanyi Z."/>
            <person name="Krasevec N."/>
            <person name="Kuo A."/>
            <person name="Kusch H."/>
            <person name="LaButti K."/>
            <person name="Lagendijk E.L."/>
            <person name="Lapidus A."/>
            <person name="Levasseur A."/>
            <person name="Lindquist E."/>
            <person name="Lipzen A."/>
            <person name="Logrieco A.F."/>
            <person name="MacCabe A."/>
            <person name="Maekelae M.R."/>
            <person name="Malavazi I."/>
            <person name="Melin P."/>
            <person name="Meyer V."/>
            <person name="Mielnichuk N."/>
            <person name="Miskei M."/>
            <person name="Molnar A.P."/>
            <person name="Mule G."/>
            <person name="Ngan C.Y."/>
            <person name="Orejas M."/>
            <person name="Orosz E."/>
            <person name="Ouedraogo J.P."/>
            <person name="Overkamp K.M."/>
            <person name="Park H.-S."/>
            <person name="Perrone G."/>
            <person name="Piumi F."/>
            <person name="Punt P.J."/>
            <person name="Ram A.F."/>
            <person name="Ramon A."/>
            <person name="Rauscher S."/>
            <person name="Record E."/>
            <person name="Riano-Pachon D.M."/>
            <person name="Robert V."/>
            <person name="Roehrig J."/>
            <person name="Ruller R."/>
            <person name="Salamov A."/>
            <person name="Salih N.S."/>
            <person name="Samson R.A."/>
            <person name="Sandor E."/>
            <person name="Sanguinetti M."/>
            <person name="Schuetze T."/>
            <person name="Sepcic K."/>
            <person name="Shelest E."/>
            <person name="Sherlock G."/>
            <person name="Sophianopoulou V."/>
            <person name="Squina F.M."/>
            <person name="Sun H."/>
            <person name="Susca A."/>
            <person name="Todd R.B."/>
            <person name="Tsang A."/>
            <person name="Unkles S.E."/>
            <person name="van de Wiele N."/>
            <person name="van Rossen-Uffink D."/>
            <person name="Oliveira J.V."/>
            <person name="Vesth T.C."/>
            <person name="Visser J."/>
            <person name="Yu J.-H."/>
            <person name="Zhou M."/>
            <person name="Andersen M.R."/>
            <person name="Archer D.B."/>
            <person name="Baker S.E."/>
            <person name="Benoit I."/>
            <person name="Brakhage A.A."/>
            <person name="Braus G.H."/>
            <person name="Fischer R."/>
            <person name="Frisvad J.C."/>
            <person name="Goldman G.H."/>
            <person name="Houbraken J."/>
            <person name="Oakley B."/>
            <person name="Pocsi I."/>
            <person name="Scazzocchio C."/>
            <person name="Seiboth B."/>
            <person name="vanKuyk P.A."/>
            <person name="Wortman J."/>
            <person name="Dyer P.S."/>
            <person name="Grigoriev I.V."/>
        </authorList>
    </citation>
    <scope>NUCLEOTIDE SEQUENCE [LARGE SCALE GENOMIC DNA]</scope>
    <source>
        <strain evidence="3">CBS 516.65</strain>
    </source>
</reference>
<dbReference type="Proteomes" id="UP000184300">
    <property type="component" value="Unassembled WGS sequence"/>
</dbReference>
<evidence type="ECO:0008006" key="4">
    <source>
        <dbReference type="Google" id="ProtNLM"/>
    </source>
</evidence>
<dbReference type="RefSeq" id="XP_022401943.1">
    <property type="nucleotide sequence ID" value="XM_022544475.1"/>
</dbReference>
<dbReference type="AlphaFoldDB" id="A0A1L9VMV5"/>
<sequence>MKLTFILFFLFALLCACAPQNRPLASSPQEKKATAEDNLKVIKQVAAQQKVQLAPNKRYALYEKWPPKGHGAYECVTGWSHVRLIVGTYKEDDCDDDFSNGMSFDLGRTGGDKKGGEVTINEREWRANHILVGGGDAAYWHKASAESTYDWAGEVKDDMATIKRKATQYGKDHATYNLITNNCLSFANGLYKQIH</sequence>
<keyword evidence="1" id="KW-0732">Signal</keyword>
<evidence type="ECO:0000256" key="1">
    <source>
        <dbReference type="SAM" id="SignalP"/>
    </source>
</evidence>
<protein>
    <recommendedName>
        <fullName evidence="4">LRAT domain-containing protein</fullName>
    </recommendedName>
</protein>
<accession>A0A1L9VMV5</accession>
<dbReference type="EMBL" id="KV878895">
    <property type="protein sequence ID" value="OJJ85245.1"/>
    <property type="molecule type" value="Genomic_DNA"/>
</dbReference>
<name>A0A1L9VMV5_ASPGL</name>
<dbReference type="GeneID" id="34460736"/>
<feature type="signal peptide" evidence="1">
    <location>
        <begin position="1"/>
        <end position="19"/>
    </location>
</feature>
<dbReference type="VEuPathDB" id="FungiDB:ASPGLDRAFT_34877"/>
<keyword evidence="3" id="KW-1185">Reference proteome</keyword>